<feature type="region of interest" description="Disordered" evidence="1">
    <location>
        <begin position="73"/>
        <end position="93"/>
    </location>
</feature>
<evidence type="ECO:0000256" key="1">
    <source>
        <dbReference type="SAM" id="MobiDB-lite"/>
    </source>
</evidence>
<gene>
    <name evidence="2" type="ORF">C0Q70_19121</name>
</gene>
<organism evidence="2 3">
    <name type="scientific">Pomacea canaliculata</name>
    <name type="common">Golden apple snail</name>
    <dbReference type="NCBI Taxonomy" id="400727"/>
    <lineage>
        <taxon>Eukaryota</taxon>
        <taxon>Metazoa</taxon>
        <taxon>Spiralia</taxon>
        <taxon>Lophotrochozoa</taxon>
        <taxon>Mollusca</taxon>
        <taxon>Gastropoda</taxon>
        <taxon>Caenogastropoda</taxon>
        <taxon>Architaenioglossa</taxon>
        <taxon>Ampullarioidea</taxon>
        <taxon>Ampullariidae</taxon>
        <taxon>Pomacea</taxon>
    </lineage>
</organism>
<comment type="caution">
    <text evidence="2">The sequence shown here is derived from an EMBL/GenBank/DDBJ whole genome shotgun (WGS) entry which is preliminary data.</text>
</comment>
<protein>
    <submittedName>
        <fullName evidence="2">Uncharacterized protein</fullName>
    </submittedName>
</protein>
<dbReference type="EMBL" id="PZQS01000012">
    <property type="protein sequence ID" value="PVD20958.1"/>
    <property type="molecule type" value="Genomic_DNA"/>
</dbReference>
<reference evidence="2 3" key="1">
    <citation type="submission" date="2018-04" db="EMBL/GenBank/DDBJ databases">
        <title>The genome of golden apple snail Pomacea canaliculata provides insight into stress tolerance and invasive adaptation.</title>
        <authorList>
            <person name="Liu C."/>
            <person name="Liu B."/>
            <person name="Ren Y."/>
            <person name="Zhang Y."/>
            <person name="Wang H."/>
            <person name="Li S."/>
            <person name="Jiang F."/>
            <person name="Yin L."/>
            <person name="Zhang G."/>
            <person name="Qian W."/>
            <person name="Fan W."/>
        </authorList>
    </citation>
    <scope>NUCLEOTIDE SEQUENCE [LARGE SCALE GENOMIC DNA]</scope>
    <source>
        <strain evidence="2">SZHN2017</strain>
        <tissue evidence="2">Muscle</tissue>
    </source>
</reference>
<keyword evidence="3" id="KW-1185">Reference proteome</keyword>
<sequence length="186" mass="19610">MSFPQFAAAAAAAAAAAGLPASVPQSSSSVPASSQRLIHLPGHPCPSLPPWLLQTLGACEIYSGLRQSINTRTANRDSHAPWPGQLTVTGSRSPERARRVYVSPTPGDKYVFATPGSGRAAGAARSARGCQDPGIRGEISTPRKMFQVRGANLSGLEGLEGWNRRRRFQRNLVQACNPQAGLVGNL</sequence>
<proteinExistence type="predicted"/>
<accession>A0A2T7NII1</accession>
<name>A0A2T7NII1_POMCA</name>
<evidence type="ECO:0000313" key="3">
    <source>
        <dbReference type="Proteomes" id="UP000245119"/>
    </source>
</evidence>
<evidence type="ECO:0000313" key="2">
    <source>
        <dbReference type="EMBL" id="PVD20958.1"/>
    </source>
</evidence>
<dbReference type="Proteomes" id="UP000245119">
    <property type="component" value="Linkage Group LG12"/>
</dbReference>
<dbReference type="AlphaFoldDB" id="A0A2T7NII1"/>